<gene>
    <name evidence="1" type="ORF">TSPGSL018_2618</name>
</gene>
<protein>
    <submittedName>
        <fullName evidence="1">Uncharacterized protein</fullName>
    </submittedName>
</protein>
<dbReference type="SUPFAM" id="SSF50978">
    <property type="entry name" value="WD40 repeat-like"/>
    <property type="match status" value="1"/>
</dbReference>
<name>A0A061SF24_9CHLO</name>
<dbReference type="AlphaFoldDB" id="A0A061SF24"/>
<evidence type="ECO:0000313" key="1">
    <source>
        <dbReference type="EMBL" id="JAC83752.1"/>
    </source>
</evidence>
<dbReference type="EMBL" id="GBEZ01001202">
    <property type="protein sequence ID" value="JAC83752.1"/>
    <property type="molecule type" value="Transcribed_RNA"/>
</dbReference>
<feature type="non-terminal residue" evidence="1">
    <location>
        <position position="1"/>
    </location>
</feature>
<organism evidence="1">
    <name type="scientific">Tetraselmis sp. GSL018</name>
    <dbReference type="NCBI Taxonomy" id="582737"/>
    <lineage>
        <taxon>Eukaryota</taxon>
        <taxon>Viridiplantae</taxon>
        <taxon>Chlorophyta</taxon>
        <taxon>core chlorophytes</taxon>
        <taxon>Chlorodendrophyceae</taxon>
        <taxon>Chlorodendrales</taxon>
        <taxon>Chlorodendraceae</taxon>
        <taxon>Tetraselmis</taxon>
    </lineage>
</organism>
<sequence length="135" mass="15183">LEYQYNKTLVSENCSNGSPNFRRPGFHITCTFKGHGNAVRALTHVPRVGCFTTMDEKCLKTWRPTGILAEAKQIREMTFPNFQGNYITALIHVEKLRLFLAACLEGAVHVYDSNLQLNSRLELPRAAQGAVLDMV</sequence>
<dbReference type="InterPro" id="IPR036322">
    <property type="entry name" value="WD40_repeat_dom_sf"/>
</dbReference>
<reference evidence="1" key="1">
    <citation type="submission" date="2014-05" db="EMBL/GenBank/DDBJ databases">
        <title>The transcriptome of the halophilic microalga Tetraselmis sp. GSL018 isolated from the Great Salt Lake, Utah.</title>
        <authorList>
            <person name="Jinkerson R.E."/>
            <person name="D'Adamo S."/>
            <person name="Posewitz M.C."/>
        </authorList>
    </citation>
    <scope>NUCLEOTIDE SEQUENCE</scope>
    <source>
        <strain evidence="1">GSL018</strain>
    </source>
</reference>
<feature type="non-terminal residue" evidence="1">
    <location>
        <position position="135"/>
    </location>
</feature>
<proteinExistence type="predicted"/>
<accession>A0A061SF24</accession>